<keyword evidence="2" id="KW-1185">Reference proteome</keyword>
<name>A0A8X7VPU2_BRACI</name>
<evidence type="ECO:0000313" key="1">
    <source>
        <dbReference type="EMBL" id="KAG2315236.1"/>
    </source>
</evidence>
<dbReference type="InterPro" id="IPR036554">
    <property type="entry name" value="GHMP_kinase_C_sf"/>
</dbReference>
<gene>
    <name evidence="1" type="ORF">Bca52824_018358</name>
</gene>
<reference evidence="1 2" key="1">
    <citation type="submission" date="2020-02" db="EMBL/GenBank/DDBJ databases">
        <authorList>
            <person name="Ma Q."/>
            <person name="Huang Y."/>
            <person name="Song X."/>
            <person name="Pei D."/>
        </authorList>
    </citation>
    <scope>NUCLEOTIDE SEQUENCE [LARGE SCALE GENOMIC DNA]</scope>
    <source>
        <strain evidence="1">Sxm20200214</strain>
        <tissue evidence="1">Leaf</tissue>
    </source>
</reference>
<dbReference type="EMBL" id="JAAMPC010000004">
    <property type="protein sequence ID" value="KAG2315236.1"/>
    <property type="molecule type" value="Genomic_DNA"/>
</dbReference>
<dbReference type="Gene3D" id="3.30.70.890">
    <property type="entry name" value="GHMP kinase, C-terminal domain"/>
    <property type="match status" value="1"/>
</dbReference>
<dbReference type="SUPFAM" id="SSF55060">
    <property type="entry name" value="GHMP Kinase, C-terminal domain"/>
    <property type="match status" value="1"/>
</dbReference>
<evidence type="ECO:0000313" key="2">
    <source>
        <dbReference type="Proteomes" id="UP000886595"/>
    </source>
</evidence>
<dbReference type="OrthoDB" id="1684102at2759"/>
<dbReference type="Proteomes" id="UP000886595">
    <property type="component" value="Unassembled WGS sequence"/>
</dbReference>
<dbReference type="AlphaFoldDB" id="A0A8X7VPU2"/>
<organism evidence="1 2">
    <name type="scientific">Brassica carinata</name>
    <name type="common">Ethiopian mustard</name>
    <name type="synonym">Abyssinian cabbage</name>
    <dbReference type="NCBI Taxonomy" id="52824"/>
    <lineage>
        <taxon>Eukaryota</taxon>
        <taxon>Viridiplantae</taxon>
        <taxon>Streptophyta</taxon>
        <taxon>Embryophyta</taxon>
        <taxon>Tracheophyta</taxon>
        <taxon>Spermatophyta</taxon>
        <taxon>Magnoliopsida</taxon>
        <taxon>eudicotyledons</taxon>
        <taxon>Gunneridae</taxon>
        <taxon>Pentapetalae</taxon>
        <taxon>rosids</taxon>
        <taxon>malvids</taxon>
        <taxon>Brassicales</taxon>
        <taxon>Brassicaceae</taxon>
        <taxon>Brassiceae</taxon>
        <taxon>Brassica</taxon>
    </lineage>
</organism>
<protein>
    <recommendedName>
        <fullName evidence="3">GHMP kinase C-terminal domain-containing protein</fullName>
    </recommendedName>
</protein>
<sequence length="85" mass="9316">MQHNKSKTDDGTFYGAKITGGGSGGTVWVIGHNSLRSSQQILKIQQRYKAATGYLPLIFEVSSPGAGKFGYLRIRRRICLSDSTH</sequence>
<accession>A0A8X7VPU2</accession>
<evidence type="ECO:0008006" key="3">
    <source>
        <dbReference type="Google" id="ProtNLM"/>
    </source>
</evidence>
<proteinExistence type="predicted"/>
<comment type="caution">
    <text evidence="1">The sequence shown here is derived from an EMBL/GenBank/DDBJ whole genome shotgun (WGS) entry which is preliminary data.</text>
</comment>